<keyword evidence="8" id="KW-1185">Reference proteome</keyword>
<dbReference type="PANTHER" id="PTHR43133:SF25">
    <property type="entry name" value="RNA POLYMERASE SIGMA FACTOR RFAY-RELATED"/>
    <property type="match status" value="1"/>
</dbReference>
<dbReference type="SUPFAM" id="SSF88946">
    <property type="entry name" value="Sigma2 domain of RNA polymerase sigma factors"/>
    <property type="match status" value="1"/>
</dbReference>
<evidence type="ECO:0000256" key="4">
    <source>
        <dbReference type="ARBA" id="ARBA00023163"/>
    </source>
</evidence>
<protein>
    <submittedName>
        <fullName evidence="7">Sigma-70 family RNA polymerase sigma factor</fullName>
    </submittedName>
</protein>
<feature type="domain" description="PhyR sigma2" evidence="6">
    <location>
        <begin position="11"/>
        <end position="62"/>
    </location>
</feature>
<comment type="similarity">
    <text evidence="1">Belongs to the sigma-70 factor family. ECF subfamily.</text>
</comment>
<dbReference type="NCBIfam" id="TIGR02937">
    <property type="entry name" value="sigma70-ECF"/>
    <property type="match status" value="1"/>
</dbReference>
<name>A0ABY3XEB9_9GAMM</name>
<evidence type="ECO:0000259" key="5">
    <source>
        <dbReference type="Pfam" id="PF08281"/>
    </source>
</evidence>
<evidence type="ECO:0000259" key="6">
    <source>
        <dbReference type="Pfam" id="PF22029"/>
    </source>
</evidence>
<keyword evidence="3" id="KW-0731">Sigma factor</keyword>
<reference evidence="7 8" key="1">
    <citation type="submission" date="2022-03" db="EMBL/GenBank/DDBJ databases">
        <title>Complete genome sequence of Lysobacter capsici VKM B-2533 and Lysobacter gummosus 10.1.1, promising sources of lytic agents.</title>
        <authorList>
            <person name="Tarlachkov S.V."/>
            <person name="Kudryakova I.V."/>
            <person name="Afoshin A.S."/>
            <person name="Leontyevskaya E.A."/>
            <person name="Leontyevskaya N.V."/>
        </authorList>
    </citation>
    <scope>NUCLEOTIDE SEQUENCE [LARGE SCALE GENOMIC DNA]</scope>
    <source>
        <strain evidence="7 8">10.1.1</strain>
    </source>
</reference>
<keyword evidence="2" id="KW-0805">Transcription regulation</keyword>
<proteinExistence type="inferred from homology"/>
<dbReference type="InterPro" id="IPR036388">
    <property type="entry name" value="WH-like_DNA-bd_sf"/>
</dbReference>
<dbReference type="CDD" id="cd06171">
    <property type="entry name" value="Sigma70_r4"/>
    <property type="match status" value="1"/>
</dbReference>
<dbReference type="EMBL" id="CP093547">
    <property type="protein sequence ID" value="UNP29817.1"/>
    <property type="molecule type" value="Genomic_DNA"/>
</dbReference>
<evidence type="ECO:0000313" key="7">
    <source>
        <dbReference type="EMBL" id="UNP29817.1"/>
    </source>
</evidence>
<dbReference type="PANTHER" id="PTHR43133">
    <property type="entry name" value="RNA POLYMERASE ECF-TYPE SIGMA FACTO"/>
    <property type="match status" value="1"/>
</dbReference>
<sequence length="171" mass="19449">MSASEIDAALREQLPSLWRFARWLARDPHAADDLVQAAMERAITRWAGRRDEQALRPWLFAIVYRQFLDGQRRSQRYAGLLARLGIAGAESQPSAEREFLARSTLEAMQRLPVEQRSLLLWISVEGLSYQEVAEILQVPIGTVMSRLSRARQALRRLSDGETPAPALRLLK</sequence>
<dbReference type="InterPro" id="IPR013324">
    <property type="entry name" value="RNA_pol_sigma_r3/r4-like"/>
</dbReference>
<dbReference type="Gene3D" id="1.10.10.10">
    <property type="entry name" value="Winged helix-like DNA-binding domain superfamily/Winged helix DNA-binding domain"/>
    <property type="match status" value="1"/>
</dbReference>
<keyword evidence="4" id="KW-0804">Transcription</keyword>
<evidence type="ECO:0000256" key="1">
    <source>
        <dbReference type="ARBA" id="ARBA00010641"/>
    </source>
</evidence>
<dbReference type="Pfam" id="PF22029">
    <property type="entry name" value="PhyR_sigma2"/>
    <property type="match status" value="1"/>
</dbReference>
<dbReference type="Proteomes" id="UP000829194">
    <property type="component" value="Chromosome"/>
</dbReference>
<dbReference type="RefSeq" id="WP_057941137.1">
    <property type="nucleotide sequence ID" value="NZ_CP011131.1"/>
</dbReference>
<dbReference type="InterPro" id="IPR039425">
    <property type="entry name" value="RNA_pol_sigma-70-like"/>
</dbReference>
<dbReference type="Pfam" id="PF08281">
    <property type="entry name" value="Sigma70_r4_2"/>
    <property type="match status" value="1"/>
</dbReference>
<dbReference type="InterPro" id="IPR013325">
    <property type="entry name" value="RNA_pol_sigma_r2"/>
</dbReference>
<dbReference type="InterPro" id="IPR053866">
    <property type="entry name" value="PhyR_sigma2"/>
</dbReference>
<feature type="domain" description="RNA polymerase sigma factor 70 region 4 type 2" evidence="5">
    <location>
        <begin position="105"/>
        <end position="154"/>
    </location>
</feature>
<evidence type="ECO:0000256" key="2">
    <source>
        <dbReference type="ARBA" id="ARBA00023015"/>
    </source>
</evidence>
<dbReference type="Gene3D" id="1.10.1740.10">
    <property type="match status" value="1"/>
</dbReference>
<dbReference type="SUPFAM" id="SSF88659">
    <property type="entry name" value="Sigma3 and sigma4 domains of RNA polymerase sigma factors"/>
    <property type="match status" value="1"/>
</dbReference>
<dbReference type="InterPro" id="IPR013249">
    <property type="entry name" value="RNA_pol_sigma70_r4_t2"/>
</dbReference>
<organism evidence="7 8">
    <name type="scientific">Lysobacter gummosus</name>
    <dbReference type="NCBI Taxonomy" id="262324"/>
    <lineage>
        <taxon>Bacteria</taxon>
        <taxon>Pseudomonadati</taxon>
        <taxon>Pseudomonadota</taxon>
        <taxon>Gammaproteobacteria</taxon>
        <taxon>Lysobacterales</taxon>
        <taxon>Lysobacteraceae</taxon>
        <taxon>Lysobacter</taxon>
    </lineage>
</organism>
<dbReference type="InterPro" id="IPR014284">
    <property type="entry name" value="RNA_pol_sigma-70_dom"/>
</dbReference>
<evidence type="ECO:0000313" key="8">
    <source>
        <dbReference type="Proteomes" id="UP000829194"/>
    </source>
</evidence>
<gene>
    <name evidence="7" type="ORF">MOV92_00575</name>
</gene>
<evidence type="ECO:0000256" key="3">
    <source>
        <dbReference type="ARBA" id="ARBA00023082"/>
    </source>
</evidence>
<accession>A0ABY3XEB9</accession>